<comment type="similarity">
    <text evidence="1">In the C-terminal section; belongs to the class-I pyridoxal-phosphate-dependent aminotransferase family.</text>
</comment>
<keyword evidence="8" id="KW-1185">Reference proteome</keyword>
<dbReference type="EMBL" id="UEGS01000001">
    <property type="protein sequence ID" value="SRX83661.1"/>
    <property type="molecule type" value="Genomic_DNA"/>
</dbReference>
<keyword evidence="2" id="KW-0663">Pyridoxal phosphate</keyword>
<dbReference type="InterPro" id="IPR036390">
    <property type="entry name" value="WH_DNA-bd_sf"/>
</dbReference>
<dbReference type="SUPFAM" id="SSF46785">
    <property type="entry name" value="Winged helix' DNA-binding domain"/>
    <property type="match status" value="1"/>
</dbReference>
<dbReference type="Gene3D" id="3.40.640.10">
    <property type="entry name" value="Type I PLP-dependent aspartate aminotransferase-like (Major domain)"/>
    <property type="match status" value="1"/>
</dbReference>
<dbReference type="PANTHER" id="PTHR46577">
    <property type="entry name" value="HTH-TYPE TRANSCRIPTIONAL REGULATORY PROTEIN GABR"/>
    <property type="match status" value="1"/>
</dbReference>
<dbReference type="Gene3D" id="3.90.1150.10">
    <property type="entry name" value="Aspartate Aminotransferase, domain 1"/>
    <property type="match status" value="1"/>
</dbReference>
<dbReference type="InterPro" id="IPR036388">
    <property type="entry name" value="WH-like_DNA-bd_sf"/>
</dbReference>
<gene>
    <name evidence="7" type="ORF">MPP7335_05442</name>
</gene>
<dbReference type="PANTHER" id="PTHR46577:SF1">
    <property type="entry name" value="HTH-TYPE TRANSCRIPTIONAL REGULATORY PROTEIN GABR"/>
    <property type="match status" value="1"/>
</dbReference>
<evidence type="ECO:0000256" key="4">
    <source>
        <dbReference type="ARBA" id="ARBA00023125"/>
    </source>
</evidence>
<accession>A0A375YRE6</accession>
<proteinExistence type="inferred from homology"/>
<dbReference type="SMART" id="SM00345">
    <property type="entry name" value="HTH_GNTR"/>
    <property type="match status" value="1"/>
</dbReference>
<dbReference type="Pfam" id="PF00155">
    <property type="entry name" value="Aminotran_1_2"/>
    <property type="match status" value="1"/>
</dbReference>
<dbReference type="GO" id="GO:0003700">
    <property type="term" value="F:DNA-binding transcription factor activity"/>
    <property type="evidence" value="ECO:0007669"/>
    <property type="project" value="InterPro"/>
</dbReference>
<evidence type="ECO:0000256" key="3">
    <source>
        <dbReference type="ARBA" id="ARBA00023015"/>
    </source>
</evidence>
<dbReference type="SUPFAM" id="SSF53383">
    <property type="entry name" value="PLP-dependent transferases"/>
    <property type="match status" value="1"/>
</dbReference>
<name>A0A375YRE6_MYCPF</name>
<dbReference type="InterPro" id="IPR015424">
    <property type="entry name" value="PyrdxlP-dep_Trfase"/>
</dbReference>
<dbReference type="GO" id="GO:0030170">
    <property type="term" value="F:pyridoxal phosphate binding"/>
    <property type="evidence" value="ECO:0007669"/>
    <property type="project" value="InterPro"/>
</dbReference>
<dbReference type="CDD" id="cd00609">
    <property type="entry name" value="AAT_like"/>
    <property type="match status" value="1"/>
</dbReference>
<sequence length="456" mass="48772">MSYRQGVVLRVHRHTDVADDIAVQIRAGALPAGTRLPTHRALAAEYGIAVATATKVYRVLTDAGLVIGEPGRGTFVRDLSGFAGIEPQRRTSAERIADLSFNQPLAPVQSEQLRQALRDLAAGGDLAALLMQEPPGGRSRGQAAVATYLLGHGIDVAPDAVVLTAGGQQGLDAVLGAVTAPGSLVAVDALTYPGIKLAAAARRLELAPIPVDASGMDLAYLDRLCARRRVSALYCTPTLHNPLGFVLSGGDRRKLARVARRHDLAVIEDAVYAFLEPGRAPVATLAPERTFYVGSLSKSLAPGIRFGFVVTPRNRREALIRALRTGSWGTSTIATELATRWLTDGTAERLEVLRRKDARRRQDLARTELAGLGYHGHPNSYIGWLPLPEEARSDVIAHQLADEGILVSTADAFATTKSVPNAIRLALATPPEADLVRALREIRGHVGRHLPARQVV</sequence>
<reference evidence="7 8" key="1">
    <citation type="submission" date="2018-05" db="EMBL/GenBank/DDBJ databases">
        <authorList>
            <consortium name="IHU Genomes"/>
        </authorList>
    </citation>
    <scope>NUCLEOTIDE SEQUENCE [LARGE SCALE GENOMIC DNA]</scope>
    <source>
        <strain evidence="7 8">P7335</strain>
    </source>
</reference>
<keyword evidence="3" id="KW-0805">Transcription regulation</keyword>
<dbReference type="Proteomes" id="UP000252008">
    <property type="component" value="Unassembled WGS sequence"/>
</dbReference>
<evidence type="ECO:0000259" key="6">
    <source>
        <dbReference type="PROSITE" id="PS50949"/>
    </source>
</evidence>
<dbReference type="InterPro" id="IPR000524">
    <property type="entry name" value="Tscrpt_reg_HTH_GntR"/>
</dbReference>
<organism evidence="7 8">
    <name type="scientific">Mycolicibacterium parafortuitum</name>
    <name type="common">Mycobacterium parafortuitum</name>
    <dbReference type="NCBI Taxonomy" id="39692"/>
    <lineage>
        <taxon>Bacteria</taxon>
        <taxon>Bacillati</taxon>
        <taxon>Actinomycetota</taxon>
        <taxon>Actinomycetes</taxon>
        <taxon>Mycobacteriales</taxon>
        <taxon>Mycobacteriaceae</taxon>
        <taxon>Mycolicibacterium</taxon>
    </lineage>
</organism>
<dbReference type="PROSITE" id="PS50949">
    <property type="entry name" value="HTH_GNTR"/>
    <property type="match status" value="1"/>
</dbReference>
<dbReference type="Pfam" id="PF00392">
    <property type="entry name" value="GntR"/>
    <property type="match status" value="1"/>
</dbReference>
<dbReference type="InterPro" id="IPR015422">
    <property type="entry name" value="PyrdxlP-dep_Trfase_small"/>
</dbReference>
<dbReference type="InterPro" id="IPR004839">
    <property type="entry name" value="Aminotransferase_I/II_large"/>
</dbReference>
<evidence type="ECO:0000256" key="1">
    <source>
        <dbReference type="ARBA" id="ARBA00005384"/>
    </source>
</evidence>
<protein>
    <recommendedName>
        <fullName evidence="6">HTH gntR-type domain-containing protein</fullName>
    </recommendedName>
</protein>
<keyword evidence="5" id="KW-0804">Transcription</keyword>
<dbReference type="Gene3D" id="1.10.10.10">
    <property type="entry name" value="Winged helix-like DNA-binding domain superfamily/Winged helix DNA-binding domain"/>
    <property type="match status" value="1"/>
</dbReference>
<dbReference type="InterPro" id="IPR015421">
    <property type="entry name" value="PyrdxlP-dep_Trfase_major"/>
</dbReference>
<feature type="domain" description="HTH gntR-type" evidence="6">
    <location>
        <begin position="11"/>
        <end position="79"/>
    </location>
</feature>
<dbReference type="InterPro" id="IPR051446">
    <property type="entry name" value="HTH_trans_reg/aminotransferase"/>
</dbReference>
<dbReference type="CDD" id="cd07377">
    <property type="entry name" value="WHTH_GntR"/>
    <property type="match status" value="1"/>
</dbReference>
<evidence type="ECO:0000313" key="8">
    <source>
        <dbReference type="Proteomes" id="UP000252008"/>
    </source>
</evidence>
<dbReference type="GO" id="GO:0003677">
    <property type="term" value="F:DNA binding"/>
    <property type="evidence" value="ECO:0007669"/>
    <property type="project" value="UniProtKB-KW"/>
</dbReference>
<keyword evidence="4" id="KW-0238">DNA-binding</keyword>
<evidence type="ECO:0000313" key="7">
    <source>
        <dbReference type="EMBL" id="SRX83661.1"/>
    </source>
</evidence>
<evidence type="ECO:0000256" key="2">
    <source>
        <dbReference type="ARBA" id="ARBA00022898"/>
    </source>
</evidence>
<dbReference type="AlphaFoldDB" id="A0A375YRE6"/>
<dbReference type="STRING" id="39692.BST38_14690"/>
<evidence type="ECO:0000256" key="5">
    <source>
        <dbReference type="ARBA" id="ARBA00023163"/>
    </source>
</evidence>